<sequence length="36" mass="4159">MSVREEARLSMAPPSSSRFLQQQIPFNKQFNPNGHK</sequence>
<evidence type="ECO:0000313" key="4">
    <source>
        <dbReference type="Proteomes" id="UP000663873"/>
    </source>
</evidence>
<reference evidence="3" key="1">
    <citation type="submission" date="2021-02" db="EMBL/GenBank/DDBJ databases">
        <authorList>
            <person name="Nowell W R."/>
        </authorList>
    </citation>
    <scope>NUCLEOTIDE SEQUENCE</scope>
</reference>
<comment type="caution">
    <text evidence="3">The sequence shown here is derived from an EMBL/GenBank/DDBJ whole genome shotgun (WGS) entry which is preliminary data.</text>
</comment>
<dbReference type="EMBL" id="CAJOBP010032774">
    <property type="protein sequence ID" value="CAF4681375.1"/>
    <property type="molecule type" value="Genomic_DNA"/>
</dbReference>
<feature type="compositionally biased region" description="Polar residues" evidence="1">
    <location>
        <begin position="13"/>
        <end position="36"/>
    </location>
</feature>
<proteinExistence type="predicted"/>
<dbReference type="AlphaFoldDB" id="A0A821H7R6"/>
<gene>
    <name evidence="2" type="ORF">TIS948_LOCUS7672</name>
    <name evidence="3" type="ORF">UJA718_LOCUS35266</name>
</gene>
<evidence type="ECO:0000313" key="3">
    <source>
        <dbReference type="EMBL" id="CAF4681375.1"/>
    </source>
</evidence>
<organism evidence="3 4">
    <name type="scientific">Rotaria socialis</name>
    <dbReference type="NCBI Taxonomy" id="392032"/>
    <lineage>
        <taxon>Eukaryota</taxon>
        <taxon>Metazoa</taxon>
        <taxon>Spiralia</taxon>
        <taxon>Gnathifera</taxon>
        <taxon>Rotifera</taxon>
        <taxon>Eurotatoria</taxon>
        <taxon>Bdelloidea</taxon>
        <taxon>Philodinida</taxon>
        <taxon>Philodinidae</taxon>
        <taxon>Rotaria</taxon>
    </lineage>
</organism>
<dbReference type="EMBL" id="CAJNXB010000922">
    <property type="protein sequence ID" value="CAF3114879.1"/>
    <property type="molecule type" value="Genomic_DNA"/>
</dbReference>
<name>A0A821H7R6_9BILA</name>
<protein>
    <submittedName>
        <fullName evidence="3">Uncharacterized protein</fullName>
    </submittedName>
</protein>
<dbReference type="Proteomes" id="UP000663873">
    <property type="component" value="Unassembled WGS sequence"/>
</dbReference>
<dbReference type="Proteomes" id="UP000663825">
    <property type="component" value="Unassembled WGS sequence"/>
</dbReference>
<evidence type="ECO:0000313" key="2">
    <source>
        <dbReference type="EMBL" id="CAF3114879.1"/>
    </source>
</evidence>
<accession>A0A821H7R6</accession>
<feature type="region of interest" description="Disordered" evidence="1">
    <location>
        <begin position="1"/>
        <end position="36"/>
    </location>
</feature>
<keyword evidence="4" id="KW-1185">Reference proteome</keyword>
<evidence type="ECO:0000256" key="1">
    <source>
        <dbReference type="SAM" id="MobiDB-lite"/>
    </source>
</evidence>
<feature type="non-terminal residue" evidence="3">
    <location>
        <position position="1"/>
    </location>
</feature>